<name>X0XAE2_9ZZZZ</name>
<sequence length="121" mass="13851">MKILIIGKRLDGMGNLRNDVRVAKALEQLGHNVHHVNPDKSPEKAGGYDFILGFGQLLYMENLHLASKIARKKDPNTIFAIWSFDSCSEIDAPSQRLNRKIKNTLPYLDWLITTDHSYSWE</sequence>
<gene>
    <name evidence="1" type="ORF">S01H1_71302</name>
</gene>
<protein>
    <submittedName>
        <fullName evidence="1">Uncharacterized protein</fullName>
    </submittedName>
</protein>
<reference evidence="1" key="1">
    <citation type="journal article" date="2014" name="Front. Microbiol.">
        <title>High frequency of phylogenetically diverse reductive dehalogenase-homologous genes in deep subseafloor sedimentary metagenomes.</title>
        <authorList>
            <person name="Kawai M."/>
            <person name="Futagami T."/>
            <person name="Toyoda A."/>
            <person name="Takaki Y."/>
            <person name="Nishi S."/>
            <person name="Hori S."/>
            <person name="Arai W."/>
            <person name="Tsubouchi T."/>
            <person name="Morono Y."/>
            <person name="Uchiyama I."/>
            <person name="Ito T."/>
            <person name="Fujiyama A."/>
            <person name="Inagaki F."/>
            <person name="Takami H."/>
        </authorList>
    </citation>
    <scope>NUCLEOTIDE SEQUENCE</scope>
    <source>
        <strain evidence="1">Expedition CK06-06</strain>
    </source>
</reference>
<proteinExistence type="predicted"/>
<feature type="non-terminal residue" evidence="1">
    <location>
        <position position="121"/>
    </location>
</feature>
<organism evidence="1">
    <name type="scientific">marine sediment metagenome</name>
    <dbReference type="NCBI Taxonomy" id="412755"/>
    <lineage>
        <taxon>unclassified sequences</taxon>
        <taxon>metagenomes</taxon>
        <taxon>ecological metagenomes</taxon>
    </lineage>
</organism>
<dbReference type="EMBL" id="BARS01047473">
    <property type="protein sequence ID" value="GAG40164.1"/>
    <property type="molecule type" value="Genomic_DNA"/>
</dbReference>
<accession>X0XAE2</accession>
<comment type="caution">
    <text evidence="1">The sequence shown here is derived from an EMBL/GenBank/DDBJ whole genome shotgun (WGS) entry which is preliminary data.</text>
</comment>
<dbReference type="AlphaFoldDB" id="X0XAE2"/>
<evidence type="ECO:0000313" key="1">
    <source>
        <dbReference type="EMBL" id="GAG40164.1"/>
    </source>
</evidence>